<reference evidence="3" key="2">
    <citation type="submission" date="2022-09" db="EMBL/GenBank/DDBJ databases">
        <title>Biosynthetic gene clusters of Dactylosporangioum fulvum.</title>
        <authorList>
            <person name="Caradec T."/>
        </authorList>
    </citation>
    <scope>NUCLEOTIDE SEQUENCE</scope>
    <source>
        <strain evidence="3">NRRL B-16292</strain>
    </source>
</reference>
<evidence type="ECO:0000313" key="3">
    <source>
        <dbReference type="EMBL" id="UWP83671.1"/>
    </source>
</evidence>
<evidence type="ECO:0000256" key="2">
    <source>
        <dbReference type="SAM" id="MobiDB-lite"/>
    </source>
</evidence>
<proteinExistence type="predicted"/>
<reference evidence="3" key="1">
    <citation type="submission" date="2021-04" db="EMBL/GenBank/DDBJ databases">
        <authorList>
            <person name="Hartkoorn R.C."/>
            <person name="Beaudoing E."/>
            <person name="Hot D."/>
        </authorList>
    </citation>
    <scope>NUCLEOTIDE SEQUENCE</scope>
    <source>
        <strain evidence="3">NRRL B-16292</strain>
    </source>
</reference>
<dbReference type="RefSeq" id="WP_259861468.1">
    <property type="nucleotide sequence ID" value="NZ_BAAAST010000119.1"/>
</dbReference>
<keyword evidence="1" id="KW-0175">Coiled coil</keyword>
<dbReference type="Proteomes" id="UP001059617">
    <property type="component" value="Chromosome"/>
</dbReference>
<name>A0ABY5W3J6_9ACTN</name>
<gene>
    <name evidence="3" type="ORF">Dfulv_05215</name>
</gene>
<feature type="compositionally biased region" description="Basic and acidic residues" evidence="2">
    <location>
        <begin position="185"/>
        <end position="212"/>
    </location>
</feature>
<organism evidence="3 4">
    <name type="scientific">Dactylosporangium fulvum</name>
    <dbReference type="NCBI Taxonomy" id="53359"/>
    <lineage>
        <taxon>Bacteria</taxon>
        <taxon>Bacillati</taxon>
        <taxon>Actinomycetota</taxon>
        <taxon>Actinomycetes</taxon>
        <taxon>Micromonosporales</taxon>
        <taxon>Micromonosporaceae</taxon>
        <taxon>Dactylosporangium</taxon>
    </lineage>
</organism>
<feature type="region of interest" description="Disordered" evidence="2">
    <location>
        <begin position="166"/>
        <end position="212"/>
    </location>
</feature>
<accession>A0ABY5W3J6</accession>
<sequence>MDDSFAAVVARLYAAPPEDFVALRTEEVARARKARDTRLAAAIAKLRKPTVAAWLVNLVAHERPDLVEELLELAEELRTAQRELRGAELRELSTRRRATVGALAREAAKLAGPGRGNLPLTEVENTFAAALADPEVAAAVREGSLTKALEYTGFGETPRPQLRLVHGSGDAAPASATVRQIRSAPTDDERERRAEARRKEEERRQAEEEHARVVRQARRELMTALQQLSDAETAKSEAEKQVAAAAKAIALAEKRVALAQAALSDLGPPAR</sequence>
<protein>
    <submittedName>
        <fullName evidence="3">TolC family protein</fullName>
    </submittedName>
</protein>
<evidence type="ECO:0000313" key="4">
    <source>
        <dbReference type="Proteomes" id="UP001059617"/>
    </source>
</evidence>
<feature type="coiled-coil region" evidence="1">
    <location>
        <begin position="63"/>
        <end position="90"/>
    </location>
</feature>
<evidence type="ECO:0000256" key="1">
    <source>
        <dbReference type="SAM" id="Coils"/>
    </source>
</evidence>
<dbReference type="EMBL" id="CP073720">
    <property type="protein sequence ID" value="UWP83671.1"/>
    <property type="molecule type" value="Genomic_DNA"/>
</dbReference>
<keyword evidence="4" id="KW-1185">Reference proteome</keyword>